<feature type="compositionally biased region" description="Polar residues" evidence="1">
    <location>
        <begin position="418"/>
        <end position="430"/>
    </location>
</feature>
<dbReference type="InterPro" id="IPR052644">
    <property type="entry name" value="ZMAT3"/>
</dbReference>
<feature type="domain" description="U1-type" evidence="2">
    <location>
        <begin position="330"/>
        <end position="364"/>
    </location>
</feature>
<reference evidence="3" key="1">
    <citation type="submission" date="2022-01" db="EMBL/GenBank/DDBJ databases">
        <authorList>
            <person name="King R."/>
        </authorList>
    </citation>
    <scope>NUCLEOTIDE SEQUENCE</scope>
</reference>
<evidence type="ECO:0000256" key="1">
    <source>
        <dbReference type="SAM" id="MobiDB-lite"/>
    </source>
</evidence>
<dbReference type="PANTHER" id="PTHR46786:SF1">
    <property type="entry name" value="ZINC FINGER MATRIN-TYPE PROTEIN 3"/>
    <property type="match status" value="1"/>
</dbReference>
<proteinExistence type="predicted"/>
<dbReference type="GO" id="GO:0008270">
    <property type="term" value="F:zinc ion binding"/>
    <property type="evidence" value="ECO:0007669"/>
    <property type="project" value="InterPro"/>
</dbReference>
<protein>
    <recommendedName>
        <fullName evidence="2">U1-type domain-containing protein</fullName>
    </recommendedName>
</protein>
<accession>A0A9N9MCP8</accession>
<feature type="domain" description="U1-type" evidence="2">
    <location>
        <begin position="176"/>
        <end position="209"/>
    </location>
</feature>
<dbReference type="Proteomes" id="UP001152799">
    <property type="component" value="Chromosome 11"/>
</dbReference>
<feature type="region of interest" description="Disordered" evidence="1">
    <location>
        <begin position="54"/>
        <end position="76"/>
    </location>
</feature>
<dbReference type="GO" id="GO:0003676">
    <property type="term" value="F:nucleic acid binding"/>
    <property type="evidence" value="ECO:0007669"/>
    <property type="project" value="InterPro"/>
</dbReference>
<organism evidence="3 4">
    <name type="scientific">Ceutorhynchus assimilis</name>
    <name type="common">cabbage seed weevil</name>
    <dbReference type="NCBI Taxonomy" id="467358"/>
    <lineage>
        <taxon>Eukaryota</taxon>
        <taxon>Metazoa</taxon>
        <taxon>Ecdysozoa</taxon>
        <taxon>Arthropoda</taxon>
        <taxon>Hexapoda</taxon>
        <taxon>Insecta</taxon>
        <taxon>Pterygota</taxon>
        <taxon>Neoptera</taxon>
        <taxon>Endopterygota</taxon>
        <taxon>Coleoptera</taxon>
        <taxon>Polyphaga</taxon>
        <taxon>Cucujiformia</taxon>
        <taxon>Curculionidae</taxon>
        <taxon>Ceutorhynchinae</taxon>
        <taxon>Ceutorhynchus</taxon>
    </lineage>
</organism>
<feature type="domain" description="U1-type" evidence="2">
    <location>
        <begin position="448"/>
        <end position="478"/>
    </location>
</feature>
<dbReference type="PANTHER" id="PTHR46786">
    <property type="entry name" value="ZINC FINGER MATRIN-TYPE PROTEIN 3"/>
    <property type="match status" value="1"/>
</dbReference>
<feature type="domain" description="U1-type" evidence="2">
    <location>
        <begin position="521"/>
        <end position="553"/>
    </location>
</feature>
<keyword evidence="4" id="KW-1185">Reference proteome</keyword>
<name>A0A9N9MCP8_9CUCU</name>
<dbReference type="SMART" id="SM00451">
    <property type="entry name" value="ZnF_U1"/>
    <property type="match status" value="4"/>
</dbReference>
<feature type="region of interest" description="Disordered" evidence="1">
    <location>
        <begin position="12"/>
        <end position="32"/>
    </location>
</feature>
<dbReference type="EMBL" id="OU892287">
    <property type="protein sequence ID" value="CAG9762177.1"/>
    <property type="molecule type" value="Genomic_DNA"/>
</dbReference>
<dbReference type="InterPro" id="IPR003604">
    <property type="entry name" value="Matrin/U1-like-C_Znf_C2H2"/>
</dbReference>
<gene>
    <name evidence="3" type="ORF">CEUTPL_LOCUS2861</name>
</gene>
<feature type="region of interest" description="Disordered" evidence="1">
    <location>
        <begin position="382"/>
        <end position="401"/>
    </location>
</feature>
<feature type="region of interest" description="Disordered" evidence="1">
    <location>
        <begin position="412"/>
        <end position="431"/>
    </location>
</feature>
<evidence type="ECO:0000313" key="4">
    <source>
        <dbReference type="Proteomes" id="UP001152799"/>
    </source>
</evidence>
<dbReference type="AlphaFoldDB" id="A0A9N9MCP8"/>
<sequence length="741" mass="86274">MSFQHLYNLHSEKLEDFSSSESNDEDNKPPLYTYEELKENLVVYDGRGTRNFEFDLSEQSSDEEESGTKSPNHFMKLKQVTEGKREKDLDEEHSNLQVTTTEQIQQQLTKRLTKTFCYICKKQNDLTQFNRHYNSGNHFNNEPVDIKYLFCQACNLPLDGNDKAKKHYTMAMHLKNSKRFCSVCCKGVLPYNFSTHLSTKKHLQKLEKEKPETTKEDNVVCTTSYAGALKKQDVIIDNKQSVVVIKETTIKTDSNKDNFIKLSDYLNHLKKIEEKVVTPESISIELAKLMENKYCQFCPDVKKFNKKHLNKCHFDNVVQWLENEINPVDLALLFCEVCNLPLSGNNYALKHYETSLHLHAVKTFCRVCWKNFPNTSLQLHNQSNKHLKKSRTDTDNSDNLSSDWNTIIEEEEEEMEQKNQPLKKTSTTTDPKPMKQYKRLATYVLRFLDEKFCYVCNMPVVALQHYQSQQHMQTIRKWLETNYNLLELFGIRDIEELVYPFVLTNNKNPSVLLATNLKILLTPSLCEVCDLEITPNNVFHYKERNHILTIRNWMSYGMQTLQVFVDPRLIYCEACTLILCGTEAARGHYKNVDHLINQPLYCPHCIFKGTQESMLPHFLSPEHRLRFCQSLKLQHEVGIIGKQQLIQIPVSVNNNSMMGQNLFYNGPRPSINQMVVANFMQSMSQRAVSTNAEESQLKMQINREVKRLLELVYCSGKVPLKEAANYLNLLNQKLVSKIRDK</sequence>
<evidence type="ECO:0000259" key="2">
    <source>
        <dbReference type="SMART" id="SM00451"/>
    </source>
</evidence>
<evidence type="ECO:0000313" key="3">
    <source>
        <dbReference type="EMBL" id="CAG9762177.1"/>
    </source>
</evidence>